<proteinExistence type="predicted"/>
<dbReference type="Proteomes" id="UP000472380">
    <property type="component" value="Unassembled WGS sequence"/>
</dbReference>
<evidence type="ECO:0000313" key="1">
    <source>
        <dbReference type="EMBL" id="MZG29151.1"/>
    </source>
</evidence>
<organism evidence="1 2">
    <name type="scientific">Adlercreutzia equolifaciens</name>
    <dbReference type="NCBI Taxonomy" id="446660"/>
    <lineage>
        <taxon>Bacteria</taxon>
        <taxon>Bacillati</taxon>
        <taxon>Actinomycetota</taxon>
        <taxon>Coriobacteriia</taxon>
        <taxon>Eggerthellales</taxon>
        <taxon>Eggerthellaceae</taxon>
        <taxon>Adlercreutzia</taxon>
    </lineage>
</organism>
<accession>A0A6L8Q974</accession>
<dbReference type="AlphaFoldDB" id="A0A6L8Q974"/>
<dbReference type="EMBL" id="VJNE01000093">
    <property type="protein sequence ID" value="MZG29151.1"/>
    <property type="molecule type" value="Genomic_DNA"/>
</dbReference>
<sequence>MANEATMDKLYQMRMSVMARAYREQDESIGVAEMPFDDRLAMLVDAEWDARRANKRTRL</sequence>
<protein>
    <submittedName>
        <fullName evidence="1">AAA family ATPase</fullName>
    </submittedName>
</protein>
<evidence type="ECO:0000313" key="2">
    <source>
        <dbReference type="Proteomes" id="UP000472380"/>
    </source>
</evidence>
<comment type="caution">
    <text evidence="1">The sequence shown here is derived from an EMBL/GenBank/DDBJ whole genome shotgun (WGS) entry which is preliminary data.</text>
</comment>
<reference evidence="1 2" key="1">
    <citation type="submission" date="2019-07" db="EMBL/GenBank/DDBJ databases">
        <title>Draft genome sequence of Adlercreutzia equolifaciens IPLA 37004, a human intestinal strain that does not produces equol from daidzein.</title>
        <authorList>
            <person name="Vazquez L."/>
            <person name="Florez A.B."/>
            <person name="Mayo B."/>
        </authorList>
    </citation>
    <scope>NUCLEOTIDE SEQUENCE [LARGE SCALE GENOMIC DNA]</scope>
    <source>
        <strain evidence="1 2">IPLA 37004</strain>
    </source>
</reference>
<feature type="non-terminal residue" evidence="1">
    <location>
        <position position="59"/>
    </location>
</feature>
<gene>
    <name evidence="1" type="ORF">FM068_11340</name>
</gene>
<name>A0A6L8Q974_9ACTN</name>